<sequence>MTHSADAAIAHWAVLIAKAEALQTVSSTDPQHDTQPNTIEELR</sequence>
<evidence type="ECO:0000313" key="3">
    <source>
        <dbReference type="Proteomes" id="UP000076038"/>
    </source>
</evidence>
<organism evidence="2 3">
    <name type="scientific">Rhodococcoides fascians</name>
    <name type="common">Rhodococcus fascians</name>
    <dbReference type="NCBI Taxonomy" id="1828"/>
    <lineage>
        <taxon>Bacteria</taxon>
        <taxon>Bacillati</taxon>
        <taxon>Actinomycetota</taxon>
        <taxon>Actinomycetes</taxon>
        <taxon>Mycobacteriales</taxon>
        <taxon>Nocardiaceae</taxon>
        <taxon>Rhodococcoides</taxon>
    </lineage>
</organism>
<keyword evidence="2" id="KW-0614">Plasmid</keyword>
<gene>
    <name evidence="2" type="ORF">A3Q41_05035</name>
</gene>
<proteinExistence type="predicted"/>
<reference evidence="2 3" key="1">
    <citation type="journal article" date="2016" name="Genome Announc.">
        <title>Complete Genome and Plasmid Sequences for Rhodococcus fascians D188 and Draft Sequences for Rhodococcus Isolates PBTS 1 and PBTS 2.</title>
        <authorList>
            <person name="Stamler R.A."/>
            <person name="Vereecke D."/>
            <person name="Zhang Y."/>
            <person name="Schilkey F."/>
            <person name="Devitt N."/>
            <person name="Randall J.J."/>
        </authorList>
    </citation>
    <scope>NUCLEOTIDE SEQUENCE [LARGE SCALE GENOMIC DNA]</scope>
    <source>
        <strain evidence="2 3">PBTS2</strain>
        <plasmid evidence="2">unnamed1</plasmid>
    </source>
</reference>
<accession>A0A143QTF7</accession>
<reference evidence="3" key="2">
    <citation type="submission" date="2016-04" db="EMBL/GenBank/DDBJ databases">
        <title>Complete Genome and Plasmid Sequences for Rhodococcus fascians D188 and Draft Sequences for Rhodococcus spp. Isolates PBTS 1 and PBTS 2.</title>
        <authorList>
            <person name="Stamer R."/>
            <person name="Vereecke D."/>
            <person name="Zhang Y."/>
            <person name="Schilkey F."/>
            <person name="Devitt N."/>
            <person name="Randall J."/>
        </authorList>
    </citation>
    <scope>NUCLEOTIDE SEQUENCE [LARGE SCALE GENOMIC DNA]</scope>
    <source>
        <strain evidence="3">PBTS2</strain>
        <plasmid evidence="3">unnamed1</plasmid>
    </source>
</reference>
<dbReference type="AlphaFoldDB" id="A0A143QTF7"/>
<evidence type="ECO:0000313" key="2">
    <source>
        <dbReference type="EMBL" id="AMY26290.1"/>
    </source>
</evidence>
<dbReference type="EMBL" id="CP015221">
    <property type="protein sequence ID" value="AMY26290.1"/>
    <property type="molecule type" value="Genomic_DNA"/>
</dbReference>
<dbReference type="KEGG" id="rhs:A3Q41_05035"/>
<dbReference type="Proteomes" id="UP000076038">
    <property type="component" value="Plasmid unnamed1"/>
</dbReference>
<geneLocation type="plasmid" evidence="2 3">
    <name>unnamed1</name>
</geneLocation>
<feature type="region of interest" description="Disordered" evidence="1">
    <location>
        <begin position="24"/>
        <end position="43"/>
    </location>
</feature>
<keyword evidence="3" id="KW-1185">Reference proteome</keyword>
<name>A0A143QTF7_RHOFA</name>
<dbReference type="PATRIC" id="fig|1653479.3.peg.5105"/>
<evidence type="ECO:0000256" key="1">
    <source>
        <dbReference type="SAM" id="MobiDB-lite"/>
    </source>
</evidence>
<protein>
    <submittedName>
        <fullName evidence="2">Uncharacterized protein</fullName>
    </submittedName>
</protein>